<proteinExistence type="predicted"/>
<dbReference type="InterPro" id="IPR019422">
    <property type="entry name" value="7TM_GPCR_serpentine_rcpt_Srh"/>
</dbReference>
<feature type="transmembrane region" description="Helical" evidence="1">
    <location>
        <begin position="136"/>
        <end position="159"/>
    </location>
</feature>
<gene>
    <name evidence="2" type="primary">Acey_s0180.g805</name>
    <name evidence="2" type="ORF">Y032_0180g805</name>
</gene>
<feature type="transmembrane region" description="Helical" evidence="1">
    <location>
        <begin position="94"/>
        <end position="116"/>
    </location>
</feature>
<evidence type="ECO:0000313" key="2">
    <source>
        <dbReference type="EMBL" id="EYB93643.1"/>
    </source>
</evidence>
<keyword evidence="1" id="KW-0472">Membrane</keyword>
<evidence type="ECO:0000313" key="3">
    <source>
        <dbReference type="Proteomes" id="UP000024635"/>
    </source>
</evidence>
<comment type="caution">
    <text evidence="2">The sequence shown here is derived from an EMBL/GenBank/DDBJ whole genome shotgun (WGS) entry which is preliminary data.</text>
</comment>
<sequence length="230" mass="25775">MIECEQLDPKPTAYLFAMRFLTFLSPACSLVAIYCVIRFPANMHTSYRLNLFIYQLSSLLFDFSFSTVACAVIFFPMTMGYAAGLAMFIDANLYPLVIFVLICITSVDVAILGMFFCRLQIIIPSSHILKLKTKGYVLLMASLYIVFPGSILLTGIITYTSVVGTKDSFEEQFTCASAVMSYVTNAFDYWTLSPLVLNISMLTIIYTFLAIVLATKSFSTIKKVMLMLFT</sequence>
<reference evidence="3" key="1">
    <citation type="journal article" date="2015" name="Nat. Genet.">
        <title>The genome and transcriptome of the zoonotic hookworm Ancylostoma ceylanicum identify infection-specific gene families.</title>
        <authorList>
            <person name="Schwarz E.M."/>
            <person name="Hu Y."/>
            <person name="Antoshechkin I."/>
            <person name="Miller M.M."/>
            <person name="Sternberg P.W."/>
            <person name="Aroian R.V."/>
        </authorList>
    </citation>
    <scope>NUCLEOTIDE SEQUENCE</scope>
    <source>
        <strain evidence="3">HY135</strain>
    </source>
</reference>
<feature type="transmembrane region" description="Helical" evidence="1">
    <location>
        <begin position="49"/>
        <end position="74"/>
    </location>
</feature>
<dbReference type="OrthoDB" id="5886971at2759"/>
<keyword evidence="3" id="KW-1185">Reference proteome</keyword>
<dbReference type="AlphaFoldDB" id="A0A016SSH5"/>
<feature type="transmembrane region" description="Helical" evidence="1">
    <location>
        <begin position="195"/>
        <end position="215"/>
    </location>
</feature>
<accession>A0A016SSH5</accession>
<dbReference type="Proteomes" id="UP000024635">
    <property type="component" value="Unassembled WGS sequence"/>
</dbReference>
<keyword evidence="1" id="KW-0812">Transmembrane</keyword>
<feature type="transmembrane region" description="Helical" evidence="1">
    <location>
        <begin position="16"/>
        <end position="37"/>
    </location>
</feature>
<name>A0A016SSH5_9BILA</name>
<dbReference type="Pfam" id="PF10318">
    <property type="entry name" value="7TM_GPCR_Srh"/>
    <property type="match status" value="1"/>
</dbReference>
<organism evidence="2 3">
    <name type="scientific">Ancylostoma ceylanicum</name>
    <dbReference type="NCBI Taxonomy" id="53326"/>
    <lineage>
        <taxon>Eukaryota</taxon>
        <taxon>Metazoa</taxon>
        <taxon>Ecdysozoa</taxon>
        <taxon>Nematoda</taxon>
        <taxon>Chromadorea</taxon>
        <taxon>Rhabditida</taxon>
        <taxon>Rhabditina</taxon>
        <taxon>Rhabditomorpha</taxon>
        <taxon>Strongyloidea</taxon>
        <taxon>Ancylostomatidae</taxon>
        <taxon>Ancylostomatinae</taxon>
        <taxon>Ancylostoma</taxon>
    </lineage>
</organism>
<protein>
    <submittedName>
        <fullName evidence="2">Uncharacterized protein</fullName>
    </submittedName>
</protein>
<evidence type="ECO:0000256" key="1">
    <source>
        <dbReference type="SAM" id="Phobius"/>
    </source>
</evidence>
<keyword evidence="1" id="KW-1133">Transmembrane helix</keyword>
<dbReference type="EMBL" id="JARK01001516">
    <property type="protein sequence ID" value="EYB93643.1"/>
    <property type="molecule type" value="Genomic_DNA"/>
</dbReference>